<keyword evidence="3" id="KW-1185">Reference proteome</keyword>
<accession>A0A919YLW7</accession>
<dbReference type="InterPro" id="IPR051678">
    <property type="entry name" value="AGP_Transferase"/>
</dbReference>
<dbReference type="SUPFAM" id="SSF56112">
    <property type="entry name" value="Protein kinase-like (PK-like)"/>
    <property type="match status" value="1"/>
</dbReference>
<evidence type="ECO:0000313" key="2">
    <source>
        <dbReference type="EMBL" id="GIP15885.1"/>
    </source>
</evidence>
<dbReference type="PROSITE" id="PS51257">
    <property type="entry name" value="PROKAR_LIPOPROTEIN"/>
    <property type="match status" value="1"/>
</dbReference>
<dbReference type="GO" id="GO:0005524">
    <property type="term" value="F:ATP binding"/>
    <property type="evidence" value="ECO:0007669"/>
    <property type="project" value="InterPro"/>
</dbReference>
<dbReference type="PANTHER" id="PTHR21310:SF15">
    <property type="entry name" value="AMINOGLYCOSIDE PHOSPHOTRANSFERASE DOMAIN-CONTAINING PROTEIN"/>
    <property type="match status" value="1"/>
</dbReference>
<feature type="domain" description="Protein kinase" evidence="1">
    <location>
        <begin position="26"/>
        <end position="325"/>
    </location>
</feature>
<comment type="caution">
    <text evidence="2">The sequence shown here is derived from an EMBL/GenBank/DDBJ whole genome shotgun (WGS) entry which is preliminary data.</text>
</comment>
<dbReference type="Gene3D" id="3.30.200.20">
    <property type="entry name" value="Phosphorylase Kinase, domain 1"/>
    <property type="match status" value="1"/>
</dbReference>
<dbReference type="InterPro" id="IPR002575">
    <property type="entry name" value="Aminoglycoside_PTrfase"/>
</dbReference>
<dbReference type="Proteomes" id="UP000683139">
    <property type="component" value="Unassembled WGS sequence"/>
</dbReference>
<dbReference type="InterPro" id="IPR011009">
    <property type="entry name" value="Kinase-like_dom_sf"/>
</dbReference>
<name>A0A919YLW7_9BACL</name>
<dbReference type="Pfam" id="PF01636">
    <property type="entry name" value="APH"/>
    <property type="match status" value="1"/>
</dbReference>
<dbReference type="EMBL" id="BOSE01000002">
    <property type="protein sequence ID" value="GIP15885.1"/>
    <property type="molecule type" value="Genomic_DNA"/>
</dbReference>
<evidence type="ECO:0000259" key="1">
    <source>
        <dbReference type="PROSITE" id="PS50011"/>
    </source>
</evidence>
<reference evidence="2" key="1">
    <citation type="submission" date="2021-03" db="EMBL/GenBank/DDBJ databases">
        <title>Antimicrobial resistance genes in bacteria isolated from Japanese honey, and their potential for conferring macrolide and lincosamide resistance in the American foulbrood pathogen Paenibacillus larvae.</title>
        <authorList>
            <person name="Okamoto M."/>
            <person name="Kumagai M."/>
            <person name="Kanamori H."/>
            <person name="Takamatsu D."/>
        </authorList>
    </citation>
    <scope>NUCLEOTIDE SEQUENCE</scope>
    <source>
        <strain evidence="2">J40TS1</strain>
    </source>
</reference>
<dbReference type="AlphaFoldDB" id="A0A919YLW7"/>
<dbReference type="GO" id="GO:0004672">
    <property type="term" value="F:protein kinase activity"/>
    <property type="evidence" value="ECO:0007669"/>
    <property type="project" value="InterPro"/>
</dbReference>
<sequence length="325" mass="37406">MYGLNKQKLSEQQINHALHIVYGCKAVKIQELPDGWANSAYELSMEDGASYIMKVSPPTSTQLMRYEYELMKTEVEVLYLLSQVDQIPVPKVIAFDRSRTLLDGEFFIMEKLEGAPYNKLKESMTEQERSSVESELGRYARLMHDIKGTGFGPYCAPMDETMSWREVFLILLNSVLDDGEEAGLSLPIAYQELRDILYSHSVCMSDVTTPSLIHWDLWDGNLFVKDGKITGIIDFERALWADPLMEHYFSNTTLDAASFVQGYGKYEQLSPNEQKRVLYYKLCLDLIMYVECHYRGYTDERHLSWAKSNIEQGIASFLQQIKLAE</sequence>
<organism evidence="2 3">
    <name type="scientific">Paenibacillus montaniterrae</name>
    <dbReference type="NCBI Taxonomy" id="429341"/>
    <lineage>
        <taxon>Bacteria</taxon>
        <taxon>Bacillati</taxon>
        <taxon>Bacillota</taxon>
        <taxon>Bacilli</taxon>
        <taxon>Bacillales</taxon>
        <taxon>Paenibacillaceae</taxon>
        <taxon>Paenibacillus</taxon>
    </lineage>
</organism>
<dbReference type="PANTHER" id="PTHR21310">
    <property type="entry name" value="AMINOGLYCOSIDE PHOSPHOTRANSFERASE-RELATED-RELATED"/>
    <property type="match status" value="1"/>
</dbReference>
<dbReference type="Gene3D" id="3.90.1200.10">
    <property type="match status" value="1"/>
</dbReference>
<dbReference type="InterPro" id="IPR000719">
    <property type="entry name" value="Prot_kinase_dom"/>
</dbReference>
<proteinExistence type="predicted"/>
<dbReference type="PROSITE" id="PS50011">
    <property type="entry name" value="PROTEIN_KINASE_DOM"/>
    <property type="match status" value="1"/>
</dbReference>
<evidence type="ECO:0000313" key="3">
    <source>
        <dbReference type="Proteomes" id="UP000683139"/>
    </source>
</evidence>
<protein>
    <submittedName>
        <fullName evidence="2">Aminoglycoside phosphotransferase</fullName>
    </submittedName>
</protein>
<gene>
    <name evidence="2" type="ORF">J40TS1_15270</name>
</gene>
<dbReference type="RefSeq" id="WP_213514147.1">
    <property type="nucleotide sequence ID" value="NZ_BOSE01000002.1"/>
</dbReference>